<dbReference type="InterPro" id="IPR002110">
    <property type="entry name" value="Ankyrin_rpt"/>
</dbReference>
<dbReference type="SUPFAM" id="SSF48403">
    <property type="entry name" value="Ankyrin repeat"/>
    <property type="match status" value="1"/>
</dbReference>
<sequence length="237" mass="27116">MSSYSDSELRLDIKNKPKKALHVSFKAKQRCSDGNIKETIKSLLKEMPIPEIRERRLLTAVSTNNTEVIEELLIDNVNPNSKDRQQRSALHLAVSKGYTEVVRLLLHFGADVNSQDIIGNTPLHLAACTSNLQIITQLLNAGADVSSLDMHGRNPLQLAESKLHILRYSWKSRTIEMIQLRDQLEQIVDVMISLWKRKYKDKEDLEMIKLSINSGPEEEVDDQMARLLEELRDFSLK</sequence>
<evidence type="ECO:0000256" key="2">
    <source>
        <dbReference type="ARBA" id="ARBA00023043"/>
    </source>
</evidence>
<dbReference type="PANTHER" id="PTHR24197">
    <property type="entry name" value="ANKYRIN REPEAT DOMAIN-CONTAINING PROTEIN 61"/>
    <property type="match status" value="1"/>
</dbReference>
<feature type="repeat" description="ANK" evidence="5">
    <location>
        <begin position="118"/>
        <end position="150"/>
    </location>
</feature>
<keyword evidence="7" id="KW-1185">Reference proteome</keyword>
<dbReference type="PROSITE" id="PS50088">
    <property type="entry name" value="ANK_REPEAT"/>
    <property type="match status" value="2"/>
</dbReference>
<protein>
    <recommendedName>
        <fullName evidence="4">Ankyrin repeat domain-containing protein 54</fullName>
    </recommendedName>
</protein>
<comment type="function">
    <text evidence="3">Plays an important role in regulating intracellular signaling events associated with erythroid terminal differentiation.</text>
</comment>
<evidence type="ECO:0000256" key="4">
    <source>
        <dbReference type="ARBA" id="ARBA00039237"/>
    </source>
</evidence>
<dbReference type="PANTHER" id="PTHR24197:SF44">
    <property type="entry name" value="ANKYRIN REPEAT DOMAIN-CONTAINING PROTEIN 54"/>
    <property type="match status" value="1"/>
</dbReference>
<proteinExistence type="predicted"/>
<dbReference type="AlphaFoldDB" id="A0AAN7PVI5"/>
<evidence type="ECO:0000256" key="1">
    <source>
        <dbReference type="ARBA" id="ARBA00022737"/>
    </source>
</evidence>
<dbReference type="Pfam" id="PF12796">
    <property type="entry name" value="Ank_2"/>
    <property type="match status" value="1"/>
</dbReference>
<comment type="caution">
    <text evidence="6">The sequence shown here is derived from an EMBL/GenBank/DDBJ whole genome shotgun (WGS) entry which is preliminary data.</text>
</comment>
<reference evidence="7" key="1">
    <citation type="submission" date="2023-01" db="EMBL/GenBank/DDBJ databases">
        <title>Key to firefly adult light organ development and bioluminescence: homeobox transcription factors regulate luciferase expression and transportation to peroxisome.</title>
        <authorList>
            <person name="Fu X."/>
        </authorList>
    </citation>
    <scope>NUCLEOTIDE SEQUENCE [LARGE SCALE GENOMIC DNA]</scope>
</reference>
<gene>
    <name evidence="6" type="ORF">RN001_009578</name>
</gene>
<dbReference type="Gene3D" id="1.25.40.20">
    <property type="entry name" value="Ankyrin repeat-containing domain"/>
    <property type="match status" value="2"/>
</dbReference>
<dbReference type="Pfam" id="PF00023">
    <property type="entry name" value="Ank"/>
    <property type="match status" value="1"/>
</dbReference>
<dbReference type="Proteomes" id="UP001353858">
    <property type="component" value="Unassembled WGS sequence"/>
</dbReference>
<keyword evidence="2 5" id="KW-0040">ANK repeat</keyword>
<dbReference type="SMART" id="SM00248">
    <property type="entry name" value="ANK"/>
    <property type="match status" value="3"/>
</dbReference>
<dbReference type="EMBL" id="JARPUR010000004">
    <property type="protein sequence ID" value="KAK4877072.1"/>
    <property type="molecule type" value="Genomic_DNA"/>
</dbReference>
<evidence type="ECO:0000256" key="5">
    <source>
        <dbReference type="PROSITE-ProRule" id="PRU00023"/>
    </source>
</evidence>
<organism evidence="6 7">
    <name type="scientific">Aquatica leii</name>
    <dbReference type="NCBI Taxonomy" id="1421715"/>
    <lineage>
        <taxon>Eukaryota</taxon>
        <taxon>Metazoa</taxon>
        <taxon>Ecdysozoa</taxon>
        <taxon>Arthropoda</taxon>
        <taxon>Hexapoda</taxon>
        <taxon>Insecta</taxon>
        <taxon>Pterygota</taxon>
        <taxon>Neoptera</taxon>
        <taxon>Endopterygota</taxon>
        <taxon>Coleoptera</taxon>
        <taxon>Polyphaga</taxon>
        <taxon>Elateriformia</taxon>
        <taxon>Elateroidea</taxon>
        <taxon>Lampyridae</taxon>
        <taxon>Luciolinae</taxon>
        <taxon>Aquatica</taxon>
    </lineage>
</organism>
<evidence type="ECO:0000313" key="7">
    <source>
        <dbReference type="Proteomes" id="UP001353858"/>
    </source>
</evidence>
<keyword evidence="1" id="KW-0677">Repeat</keyword>
<dbReference type="PROSITE" id="PS50297">
    <property type="entry name" value="ANK_REP_REGION"/>
    <property type="match status" value="2"/>
</dbReference>
<accession>A0AAN7PVI5</accession>
<evidence type="ECO:0000313" key="6">
    <source>
        <dbReference type="EMBL" id="KAK4877072.1"/>
    </source>
</evidence>
<evidence type="ECO:0000256" key="3">
    <source>
        <dbReference type="ARBA" id="ARBA00037385"/>
    </source>
</evidence>
<dbReference type="InterPro" id="IPR036770">
    <property type="entry name" value="Ankyrin_rpt-contain_sf"/>
</dbReference>
<name>A0AAN7PVI5_9COLE</name>
<feature type="repeat" description="ANK" evidence="5">
    <location>
        <begin position="85"/>
        <end position="117"/>
    </location>
</feature>